<gene>
    <name evidence="1" type="ORF">A2310_07910</name>
</gene>
<organism evidence="1 2">
    <name type="scientific">candidate division WOR-1 bacterium RIFOXYB2_FULL_37_13</name>
    <dbReference type="NCBI Taxonomy" id="1802579"/>
    <lineage>
        <taxon>Bacteria</taxon>
        <taxon>Bacillati</taxon>
        <taxon>Saganbacteria</taxon>
    </lineage>
</organism>
<name>A0A1F4SQE3_UNCSA</name>
<evidence type="ECO:0000313" key="1">
    <source>
        <dbReference type="EMBL" id="OGC22666.1"/>
    </source>
</evidence>
<proteinExistence type="predicted"/>
<dbReference type="STRING" id="1802579.A2310_07910"/>
<sequence>MEITGKETIWPVNPTRNFIKNLIANVPKTCKIIFDYNEEPVEIIIYWFRSKKEEDLYELFKNLKDKCTKALWFVISKTPGSLSAEILKDIAAQNKMAHNKTSDFTKDEYGIRFVYRAVEER</sequence>
<dbReference type="Proteomes" id="UP000178417">
    <property type="component" value="Unassembled WGS sequence"/>
</dbReference>
<accession>A0A1F4SQE3</accession>
<reference evidence="1 2" key="1">
    <citation type="journal article" date="2016" name="Nat. Commun.">
        <title>Thousands of microbial genomes shed light on interconnected biogeochemical processes in an aquifer system.</title>
        <authorList>
            <person name="Anantharaman K."/>
            <person name="Brown C.T."/>
            <person name="Hug L.A."/>
            <person name="Sharon I."/>
            <person name="Castelle C.J."/>
            <person name="Probst A.J."/>
            <person name="Thomas B.C."/>
            <person name="Singh A."/>
            <person name="Wilkins M.J."/>
            <person name="Karaoz U."/>
            <person name="Brodie E.L."/>
            <person name="Williams K.H."/>
            <person name="Hubbard S.S."/>
            <person name="Banfield J.F."/>
        </authorList>
    </citation>
    <scope>NUCLEOTIDE SEQUENCE [LARGE SCALE GENOMIC DNA]</scope>
</reference>
<protein>
    <submittedName>
        <fullName evidence="1">Uncharacterized protein</fullName>
    </submittedName>
</protein>
<dbReference type="EMBL" id="MEUB01000027">
    <property type="protein sequence ID" value="OGC22666.1"/>
    <property type="molecule type" value="Genomic_DNA"/>
</dbReference>
<comment type="caution">
    <text evidence="1">The sequence shown here is derived from an EMBL/GenBank/DDBJ whole genome shotgun (WGS) entry which is preliminary data.</text>
</comment>
<dbReference type="AlphaFoldDB" id="A0A1F4SQE3"/>
<evidence type="ECO:0000313" key="2">
    <source>
        <dbReference type="Proteomes" id="UP000178417"/>
    </source>
</evidence>